<dbReference type="AlphaFoldDB" id="A0A4T0UMX8"/>
<name>A0A4T0UMX8_9NEIS</name>
<keyword evidence="2 4" id="KW-0808">Transferase</keyword>
<dbReference type="SUPFAM" id="SSF55729">
    <property type="entry name" value="Acyl-CoA N-acyltransferases (Nat)"/>
    <property type="match status" value="1"/>
</dbReference>
<evidence type="ECO:0000256" key="2">
    <source>
        <dbReference type="ARBA" id="ARBA00022679"/>
    </source>
</evidence>
<dbReference type="GO" id="GO:0008791">
    <property type="term" value="F:arginine N-succinyltransferase activity"/>
    <property type="evidence" value="ECO:0007669"/>
    <property type="project" value="InterPro"/>
</dbReference>
<accession>A0A4T0UMX8</accession>
<dbReference type="Proteomes" id="UP000308891">
    <property type="component" value="Unassembled WGS sequence"/>
</dbReference>
<dbReference type="InterPro" id="IPR007041">
    <property type="entry name" value="Arg_succinylTrfase_AstA/AruG"/>
</dbReference>
<evidence type="ECO:0000313" key="5">
    <source>
        <dbReference type="Proteomes" id="UP000308891"/>
    </source>
</evidence>
<sequence>MMQVRLAQGGDRGALIQLDGGRCAGFGRLGVEVHELSDWLGGPAGTGTAVLVLEDARQALCGYALLGTPAVAAHFRRGLCVRRVPFAGIERALPTLSLVNDLTGAGQLHALRVGGGVEPSAGAAQLLAACQTLASAEPDRFGRRLFATLPGVRDDSGDSLLWQALGRHFAVQGSDFMATDGALLAELLPQHTLFSGFLPEPARAALGEVGDAHLDAQEWLRAALWQESDYVDPFDGGPVLVLPSQGAGR</sequence>
<evidence type="ECO:0000313" key="4">
    <source>
        <dbReference type="EMBL" id="TIC79836.1"/>
    </source>
</evidence>
<keyword evidence="1" id="KW-0056">Arginine metabolism</keyword>
<organism evidence="4 5">
    <name type="scientific">Crenobacter intestini</name>
    <dbReference type="NCBI Taxonomy" id="2563443"/>
    <lineage>
        <taxon>Bacteria</taxon>
        <taxon>Pseudomonadati</taxon>
        <taxon>Pseudomonadota</taxon>
        <taxon>Betaproteobacteria</taxon>
        <taxon>Neisseriales</taxon>
        <taxon>Neisseriaceae</taxon>
        <taxon>Crenobacter</taxon>
    </lineage>
</organism>
<gene>
    <name evidence="4" type="ORF">E5K04_12995</name>
</gene>
<dbReference type="GO" id="GO:0006527">
    <property type="term" value="P:L-arginine catabolic process"/>
    <property type="evidence" value="ECO:0007669"/>
    <property type="project" value="InterPro"/>
</dbReference>
<dbReference type="PANTHER" id="PTHR30420">
    <property type="entry name" value="N-SUCCINYLARGININE DIHYDROLASE"/>
    <property type="match status" value="1"/>
</dbReference>
<proteinExistence type="predicted"/>
<dbReference type="InterPro" id="IPR016181">
    <property type="entry name" value="Acyl_CoA_acyltransferase"/>
</dbReference>
<dbReference type="EMBL" id="STGJ01000015">
    <property type="protein sequence ID" value="TIC79836.1"/>
    <property type="molecule type" value="Genomic_DNA"/>
</dbReference>
<dbReference type="RefSeq" id="WP_136554803.1">
    <property type="nucleotide sequence ID" value="NZ_STGJ01000015.1"/>
</dbReference>
<protein>
    <submittedName>
        <fullName evidence="4">Arginine N-succinyltransferase</fullName>
    </submittedName>
</protein>
<keyword evidence="5" id="KW-1185">Reference proteome</keyword>
<dbReference type="OrthoDB" id="21121at2"/>
<dbReference type="PANTHER" id="PTHR30420:SF1">
    <property type="entry name" value="ARGININE N-SUCCINYLTRANSFERASE"/>
    <property type="match status" value="1"/>
</dbReference>
<evidence type="ECO:0000256" key="3">
    <source>
        <dbReference type="ARBA" id="ARBA00023315"/>
    </source>
</evidence>
<reference evidence="4 5" key="1">
    <citation type="submission" date="2019-04" db="EMBL/GenBank/DDBJ databases">
        <title>Crenobacter sp. nov.</title>
        <authorList>
            <person name="Shi S."/>
        </authorList>
    </citation>
    <scope>NUCLEOTIDE SEQUENCE [LARGE SCALE GENOMIC DNA]</scope>
    <source>
        <strain evidence="4 5">GY 70310</strain>
    </source>
</reference>
<evidence type="ECO:0000256" key="1">
    <source>
        <dbReference type="ARBA" id="ARBA00022503"/>
    </source>
</evidence>
<dbReference type="Pfam" id="PF04958">
    <property type="entry name" value="AstA"/>
    <property type="match status" value="1"/>
</dbReference>
<comment type="caution">
    <text evidence="4">The sequence shown here is derived from an EMBL/GenBank/DDBJ whole genome shotgun (WGS) entry which is preliminary data.</text>
</comment>
<keyword evidence="3" id="KW-0012">Acyltransferase</keyword>